<feature type="compositionally biased region" description="Polar residues" evidence="1">
    <location>
        <begin position="315"/>
        <end position="335"/>
    </location>
</feature>
<dbReference type="Pfam" id="PF22564">
    <property type="entry name" value="HAAS"/>
    <property type="match status" value="1"/>
</dbReference>
<name>A0ABR7LQP4_9ACTN</name>
<protein>
    <submittedName>
        <fullName evidence="2">Uncharacterized protein</fullName>
    </submittedName>
</protein>
<comment type="caution">
    <text evidence="2">The sequence shown here is derived from an EMBL/GenBank/DDBJ whole genome shotgun (WGS) entry which is preliminary data.</text>
</comment>
<dbReference type="RefSeq" id="WP_187244166.1">
    <property type="nucleotide sequence ID" value="NZ_BAAAOK010000006.1"/>
</dbReference>
<dbReference type="Proteomes" id="UP000805614">
    <property type="component" value="Unassembled WGS sequence"/>
</dbReference>
<feature type="compositionally biased region" description="Pro residues" evidence="1">
    <location>
        <begin position="304"/>
        <end position="314"/>
    </location>
</feature>
<feature type="region of interest" description="Disordered" evidence="1">
    <location>
        <begin position="260"/>
        <end position="335"/>
    </location>
</feature>
<accession>A0ABR7LQP4</accession>
<dbReference type="EMBL" id="JABVEC010000011">
    <property type="protein sequence ID" value="MBC6467167.1"/>
    <property type="molecule type" value="Genomic_DNA"/>
</dbReference>
<organism evidence="2 3">
    <name type="scientific">Actinomadura alba</name>
    <dbReference type="NCBI Taxonomy" id="406431"/>
    <lineage>
        <taxon>Bacteria</taxon>
        <taxon>Bacillati</taxon>
        <taxon>Actinomycetota</taxon>
        <taxon>Actinomycetes</taxon>
        <taxon>Streptosporangiales</taxon>
        <taxon>Thermomonosporaceae</taxon>
        <taxon>Actinomadura</taxon>
    </lineage>
</organism>
<evidence type="ECO:0000256" key="1">
    <source>
        <dbReference type="SAM" id="MobiDB-lite"/>
    </source>
</evidence>
<reference evidence="2 3" key="1">
    <citation type="submission" date="2020-06" db="EMBL/GenBank/DDBJ databases">
        <title>Actinomadura xiongansis sp. nov., isolated from soil of Baiyangdian.</title>
        <authorList>
            <person name="Zhang X."/>
        </authorList>
    </citation>
    <scope>NUCLEOTIDE SEQUENCE [LARGE SCALE GENOMIC DNA]</scope>
    <source>
        <strain evidence="2 3">HBUM206468</strain>
    </source>
</reference>
<sequence length="335" mass="35815">MNSRAQEIEDYAAAVRGALADVPEPDRDELLEDLEEHLTEVAAESTEPLVARLGVPESYAAELRAAYGAAGSTRAERGTARHSLRRLRARLTHMVENNKGYRAGWDHLRELRPAWWLARAFLLLLGWRALTQPVRDPWESEDYVILLALAVGSVVLGVRGRDRGLSKPLRAGVGVLNMVAVGAVLSWPLVSGPDPRPQAGPQVVVTQVGGDDRLSGISNIQPYSKEGRPLTGVLLYDQNGYPLQIPYEANGFELKRARPCDGPPPIANSYPLPLRPLGEGDPFPDGDPTAALDPSCVPSTNTPEPLPSGGPRPTTPASGTESPGETASPGPSTSG</sequence>
<gene>
    <name evidence="2" type="ORF">HKK74_16890</name>
</gene>
<evidence type="ECO:0000313" key="2">
    <source>
        <dbReference type="EMBL" id="MBC6467167.1"/>
    </source>
</evidence>
<evidence type="ECO:0000313" key="3">
    <source>
        <dbReference type="Proteomes" id="UP000805614"/>
    </source>
</evidence>
<keyword evidence="3" id="KW-1185">Reference proteome</keyword>
<proteinExistence type="predicted"/>